<dbReference type="PRINTS" id="PR00038">
    <property type="entry name" value="HTHLUXR"/>
</dbReference>
<dbReference type="Pfam" id="PF17874">
    <property type="entry name" value="TPR_MalT"/>
    <property type="match status" value="1"/>
</dbReference>
<evidence type="ECO:0000256" key="1">
    <source>
        <dbReference type="ARBA" id="ARBA00023015"/>
    </source>
</evidence>
<dbReference type="SUPFAM" id="SSF46894">
    <property type="entry name" value="C-terminal effector domain of the bipartite response regulators"/>
    <property type="match status" value="1"/>
</dbReference>
<keyword evidence="1" id="KW-0805">Transcription regulation</keyword>
<dbReference type="Gene3D" id="1.10.10.10">
    <property type="entry name" value="Winged helix-like DNA-binding domain superfamily/Winged helix DNA-binding domain"/>
    <property type="match status" value="1"/>
</dbReference>
<name>A0ABU0IDQ1_9HYPH</name>
<reference evidence="5 6" key="1">
    <citation type="submission" date="2023-07" db="EMBL/GenBank/DDBJ databases">
        <title>Genomic Encyclopedia of Type Strains, Phase IV (KMG-IV): sequencing the most valuable type-strain genomes for metagenomic binning, comparative biology and taxonomic classification.</title>
        <authorList>
            <person name="Goeker M."/>
        </authorList>
    </citation>
    <scope>NUCLEOTIDE SEQUENCE [LARGE SCALE GENOMIC DNA]</scope>
    <source>
        <strain evidence="5 6">DSM 100301</strain>
    </source>
</reference>
<evidence type="ECO:0000256" key="2">
    <source>
        <dbReference type="ARBA" id="ARBA00023125"/>
    </source>
</evidence>
<keyword evidence="3" id="KW-0804">Transcription</keyword>
<dbReference type="PANTHER" id="PTHR44688:SF16">
    <property type="entry name" value="DNA-BINDING TRANSCRIPTIONAL ACTIVATOR DEVR_DOSR"/>
    <property type="match status" value="1"/>
</dbReference>
<dbReference type="InterPro" id="IPR059106">
    <property type="entry name" value="WHD_MalT"/>
</dbReference>
<comment type="caution">
    <text evidence="5">The sequence shown here is derived from an EMBL/GenBank/DDBJ whole genome shotgun (WGS) entry which is preliminary data.</text>
</comment>
<dbReference type="InterPro" id="IPR027417">
    <property type="entry name" value="P-loop_NTPase"/>
</dbReference>
<dbReference type="InterPro" id="IPR036388">
    <property type="entry name" value="WH-like_DNA-bd_sf"/>
</dbReference>
<dbReference type="SUPFAM" id="SSF52540">
    <property type="entry name" value="P-loop containing nucleoside triphosphate hydrolases"/>
    <property type="match status" value="1"/>
</dbReference>
<dbReference type="PANTHER" id="PTHR44688">
    <property type="entry name" value="DNA-BINDING TRANSCRIPTIONAL ACTIVATOR DEVR_DOSR"/>
    <property type="match status" value="1"/>
</dbReference>
<dbReference type="InterPro" id="IPR000792">
    <property type="entry name" value="Tscrpt_reg_LuxR_C"/>
</dbReference>
<evidence type="ECO:0000259" key="4">
    <source>
        <dbReference type="PROSITE" id="PS50043"/>
    </source>
</evidence>
<dbReference type="Proteomes" id="UP001235269">
    <property type="component" value="Unassembled WGS sequence"/>
</dbReference>
<dbReference type="SMART" id="SM00421">
    <property type="entry name" value="HTH_LUXR"/>
    <property type="match status" value="1"/>
</dbReference>
<proteinExistence type="predicted"/>
<dbReference type="EMBL" id="JAUSWH010000005">
    <property type="protein sequence ID" value="MDQ0455768.1"/>
    <property type="molecule type" value="Genomic_DNA"/>
</dbReference>
<dbReference type="PROSITE" id="PS50043">
    <property type="entry name" value="HTH_LUXR_2"/>
    <property type="match status" value="1"/>
</dbReference>
<accession>A0ABU0IDQ1</accession>
<dbReference type="RefSeq" id="WP_307157961.1">
    <property type="nucleotide sequence ID" value="NZ_JAUSWH010000005.1"/>
</dbReference>
<dbReference type="Pfam" id="PF00196">
    <property type="entry name" value="GerE"/>
    <property type="match status" value="1"/>
</dbReference>
<keyword evidence="6" id="KW-1185">Reference proteome</keyword>
<dbReference type="Pfam" id="PF25873">
    <property type="entry name" value="WHD_MalT"/>
    <property type="match status" value="1"/>
</dbReference>
<keyword evidence="2" id="KW-0238">DNA-binding</keyword>
<evidence type="ECO:0000256" key="3">
    <source>
        <dbReference type="ARBA" id="ARBA00023163"/>
    </source>
</evidence>
<gene>
    <name evidence="5" type="ORF">QO005_002108</name>
</gene>
<dbReference type="SUPFAM" id="SSF48452">
    <property type="entry name" value="TPR-like"/>
    <property type="match status" value="1"/>
</dbReference>
<dbReference type="InterPro" id="IPR016032">
    <property type="entry name" value="Sig_transdc_resp-reg_C-effctor"/>
</dbReference>
<dbReference type="InterPro" id="IPR011990">
    <property type="entry name" value="TPR-like_helical_dom_sf"/>
</dbReference>
<evidence type="ECO:0000313" key="6">
    <source>
        <dbReference type="Proteomes" id="UP001235269"/>
    </source>
</evidence>
<protein>
    <submittedName>
        <fullName evidence="5">LuxR family maltose regulon positive regulatory protein</fullName>
    </submittedName>
</protein>
<evidence type="ECO:0000313" key="5">
    <source>
        <dbReference type="EMBL" id="MDQ0455768.1"/>
    </source>
</evidence>
<feature type="domain" description="HTH luxR-type" evidence="4">
    <location>
        <begin position="851"/>
        <end position="916"/>
    </location>
</feature>
<organism evidence="5 6">
    <name type="scientific">Rhizobium paknamense</name>
    <dbReference type="NCBI Taxonomy" id="1206817"/>
    <lineage>
        <taxon>Bacteria</taxon>
        <taxon>Pseudomonadati</taxon>
        <taxon>Pseudomonadota</taxon>
        <taxon>Alphaproteobacteria</taxon>
        <taxon>Hyphomicrobiales</taxon>
        <taxon>Rhizobiaceae</taxon>
        <taxon>Rhizobium/Agrobacterium group</taxon>
        <taxon>Rhizobium</taxon>
    </lineage>
</organism>
<sequence>MLKRPAAEETVRPLPVIVQGADGPRFLPPRMLFQVIERPYVLSKLADGLGRQSVLLRAPAGFGKTALMKTAYDAALSGAPLLPGVAADAISHCAWTTLVPQTPPARFLSDLALALAVQLDEMPPETAGECPNRRLERILESVGRRPGLSLLFLDGIDHLDLATAPRLLEQLLTSAPENLRMACASMLPPPVPTARLKARGLLSEILAVDLVFSPSEVRRLTGEVAEDGDFDALFRITLGWPALVQLGRGILDAAQDDESRASLFDGSHADIAGFVQEAVIDRLPDCVRNLLYKVALFEEFSLPLAQVLCGNGLTDDGRDWLNALSPVIEKSRSGWFSLHPALRSQLYSHLARDGEEALRDLYRRAAAWFADQGLLERAVSHAAASGDFRMAEEIIGRAGGVDLFLRAGYKVLEELIENFPADILYSSPGLTLCYAVVEAKRGHVAGARERMDMLLDASGGWSQQALATIDRSVLDHIDALINIYEDRCLGLDDAARLQAQADSLPPHATWELGWIYNTLAIIHTRIGDLEAARSCALKALGHYREEKTAYAQVFMLVHLGLIGTLRGDFSAALQFCREAEQLAESRYWRDRNLLSIARLVAADASYLQGNVQTVEKILTEVIEPLVRGESWVELFARLFRSLAKSRLHVSGFEEAMAAIDKAEEVAVERALPRLTIAAGIMRMDLLVGVGMIESAQQAAEQVAMMKARIDPDLWTWQEAHDFEIASARLAIAQGHPQAALAALEDLIAATKQAGQGHHRLLAGIVAVRAAWKAGRQQEALAYLQWAIALARTHEATQPFIDEGQDFAATVRAVVRRFGLKAFSGDAVEFMSRIVGHGLKRPRQPENEQVQDQPQPGLLSHRETAVLKLLAEDRSNKEIARILQLSEATVKFHLKNIYAKLGVSRRTMAVSVSRRLNML</sequence>
<dbReference type="InterPro" id="IPR041617">
    <property type="entry name" value="TPR_MalT"/>
</dbReference>
<dbReference type="Gene3D" id="1.25.40.10">
    <property type="entry name" value="Tetratricopeptide repeat domain"/>
    <property type="match status" value="1"/>
</dbReference>
<dbReference type="PROSITE" id="PS00622">
    <property type="entry name" value="HTH_LUXR_1"/>
    <property type="match status" value="1"/>
</dbReference>
<dbReference type="CDD" id="cd06170">
    <property type="entry name" value="LuxR_C_like"/>
    <property type="match status" value="1"/>
</dbReference>